<keyword evidence="1" id="KW-1133">Transmembrane helix</keyword>
<accession>A0A545UQG7</accession>
<keyword evidence="3" id="KW-1185">Reference proteome</keyword>
<dbReference type="EMBL" id="SPUK01000018">
    <property type="protein sequence ID" value="TQV91710.1"/>
    <property type="molecule type" value="Genomic_DNA"/>
</dbReference>
<gene>
    <name evidence="2" type="ORF">IF1G_09776</name>
</gene>
<keyword evidence="1" id="KW-0472">Membrane</keyword>
<evidence type="ECO:0000313" key="3">
    <source>
        <dbReference type="Proteomes" id="UP000315783"/>
    </source>
</evidence>
<evidence type="ECO:0000256" key="1">
    <source>
        <dbReference type="SAM" id="Phobius"/>
    </source>
</evidence>
<keyword evidence="1" id="KW-0812">Transmembrane</keyword>
<organism evidence="2 3">
    <name type="scientific">Cordyceps javanica</name>
    <dbReference type="NCBI Taxonomy" id="43265"/>
    <lineage>
        <taxon>Eukaryota</taxon>
        <taxon>Fungi</taxon>
        <taxon>Dikarya</taxon>
        <taxon>Ascomycota</taxon>
        <taxon>Pezizomycotina</taxon>
        <taxon>Sordariomycetes</taxon>
        <taxon>Hypocreomycetidae</taxon>
        <taxon>Hypocreales</taxon>
        <taxon>Cordycipitaceae</taxon>
        <taxon>Cordyceps</taxon>
    </lineage>
</organism>
<evidence type="ECO:0000313" key="2">
    <source>
        <dbReference type="EMBL" id="TQV91710.1"/>
    </source>
</evidence>
<name>A0A545UQG7_9HYPO</name>
<dbReference type="AlphaFoldDB" id="A0A545UQG7"/>
<sequence>MADGINRTPSTQLNWLTSWIKHASASSSPSDQVDLAGSNMMRQIIKAPAILPGGVLDAAHLFLLFPYYGSFLPSRDLLADS</sequence>
<reference evidence="2 3" key="1">
    <citation type="journal article" date="2019" name="Appl. Microbiol. Biotechnol.">
        <title>Genome sequence of Isaria javanica and comparative genome analysis insights into family S53 peptidase evolution in fungal entomopathogens.</title>
        <authorList>
            <person name="Lin R."/>
            <person name="Zhang X."/>
            <person name="Xin B."/>
            <person name="Zou M."/>
            <person name="Gao Y."/>
            <person name="Qin F."/>
            <person name="Hu Q."/>
            <person name="Xie B."/>
            <person name="Cheng X."/>
        </authorList>
    </citation>
    <scope>NUCLEOTIDE SEQUENCE [LARGE SCALE GENOMIC DNA]</scope>
    <source>
        <strain evidence="2 3">IJ1G</strain>
    </source>
</reference>
<feature type="transmembrane region" description="Helical" evidence="1">
    <location>
        <begin position="49"/>
        <end position="68"/>
    </location>
</feature>
<protein>
    <submittedName>
        <fullName evidence="2">Uncharacterized protein</fullName>
    </submittedName>
</protein>
<dbReference type="Proteomes" id="UP000315783">
    <property type="component" value="Unassembled WGS sequence"/>
</dbReference>
<proteinExistence type="predicted"/>
<comment type="caution">
    <text evidence="2">The sequence shown here is derived from an EMBL/GenBank/DDBJ whole genome shotgun (WGS) entry which is preliminary data.</text>
</comment>